<sequence length="287" mass="31229">VVGDQIMAIGGVGEAQQPVAAVEVYSIKNKSWTKLESLPHGRLGISTVCRDNMIIAIGGNGADTNPVDAMSSIKIEENKWKALPPMPTARYATFSFLINDKLYVIGGRVGKEPCLALEVYDFATERWRKLPNVPSKRVFAMYTATDRHIFSIGGLIQPGNKGFSDACEVFNLEKETWQVCKSLPTRRGDFGIAVLEGKVVCAGGLGNKGMPLETIELFDVETDSWSTGKDMAMSHCSCAYIQHGGKLYMIGGLSAQGPTNCVECIAYVIEEEQAKQPAGKSNKKKNR</sequence>
<dbReference type="Gene3D" id="2.120.10.80">
    <property type="entry name" value="Kelch-type beta propeller"/>
    <property type="match status" value="2"/>
</dbReference>
<name>A0A9D4N1W0_DREPO</name>
<dbReference type="PANTHER" id="PTHR46260:SF3">
    <property type="entry name" value="RING-TYPE DOMAIN-CONTAINING PROTEIN"/>
    <property type="match status" value="1"/>
</dbReference>
<keyword evidence="2" id="KW-0677">Repeat</keyword>
<dbReference type="SUPFAM" id="SSF117281">
    <property type="entry name" value="Kelch motif"/>
    <property type="match status" value="1"/>
</dbReference>
<proteinExistence type="predicted"/>
<keyword evidence="1" id="KW-0880">Kelch repeat</keyword>
<dbReference type="InterPro" id="IPR006652">
    <property type="entry name" value="Kelch_1"/>
</dbReference>
<keyword evidence="4" id="KW-1185">Reference proteome</keyword>
<reference evidence="3" key="1">
    <citation type="journal article" date="2019" name="bioRxiv">
        <title>The Genome of the Zebra Mussel, Dreissena polymorpha: A Resource for Invasive Species Research.</title>
        <authorList>
            <person name="McCartney M.A."/>
            <person name="Auch B."/>
            <person name="Kono T."/>
            <person name="Mallez S."/>
            <person name="Zhang Y."/>
            <person name="Obille A."/>
            <person name="Becker A."/>
            <person name="Abrahante J.E."/>
            <person name="Garbe J."/>
            <person name="Badalamenti J.P."/>
            <person name="Herman A."/>
            <person name="Mangelson H."/>
            <person name="Liachko I."/>
            <person name="Sullivan S."/>
            <person name="Sone E.D."/>
            <person name="Koren S."/>
            <person name="Silverstein K.A.T."/>
            <person name="Beckman K.B."/>
            <person name="Gohl D.M."/>
        </authorList>
    </citation>
    <scope>NUCLEOTIDE SEQUENCE</scope>
    <source>
        <strain evidence="3">Duluth1</strain>
        <tissue evidence="3">Whole animal</tissue>
    </source>
</reference>
<dbReference type="InterPro" id="IPR051746">
    <property type="entry name" value="Kelch_domain_containing_8"/>
</dbReference>
<dbReference type="Pfam" id="PF24681">
    <property type="entry name" value="Kelch_KLHDC2_KLHL20_DRC7"/>
    <property type="match status" value="1"/>
</dbReference>
<dbReference type="SMART" id="SM00612">
    <property type="entry name" value="Kelch"/>
    <property type="match status" value="5"/>
</dbReference>
<dbReference type="AlphaFoldDB" id="A0A9D4N1W0"/>
<evidence type="ECO:0000313" key="4">
    <source>
        <dbReference type="Proteomes" id="UP000828390"/>
    </source>
</evidence>
<gene>
    <name evidence="3" type="ORF">DPMN_010212</name>
</gene>
<dbReference type="InterPro" id="IPR015915">
    <property type="entry name" value="Kelch-typ_b-propeller"/>
</dbReference>
<evidence type="ECO:0000256" key="2">
    <source>
        <dbReference type="ARBA" id="ARBA00022737"/>
    </source>
</evidence>
<feature type="non-terminal residue" evidence="3">
    <location>
        <position position="287"/>
    </location>
</feature>
<reference evidence="3" key="2">
    <citation type="submission" date="2020-11" db="EMBL/GenBank/DDBJ databases">
        <authorList>
            <person name="McCartney M.A."/>
            <person name="Auch B."/>
            <person name="Kono T."/>
            <person name="Mallez S."/>
            <person name="Becker A."/>
            <person name="Gohl D.M."/>
            <person name="Silverstein K.A.T."/>
            <person name="Koren S."/>
            <person name="Bechman K.B."/>
            <person name="Herman A."/>
            <person name="Abrahante J.E."/>
            <person name="Garbe J."/>
        </authorList>
    </citation>
    <scope>NUCLEOTIDE SEQUENCE</scope>
    <source>
        <strain evidence="3">Duluth1</strain>
        <tissue evidence="3">Whole animal</tissue>
    </source>
</reference>
<comment type="caution">
    <text evidence="3">The sequence shown here is derived from an EMBL/GenBank/DDBJ whole genome shotgun (WGS) entry which is preliminary data.</text>
</comment>
<accession>A0A9D4N1W0</accession>
<organism evidence="3 4">
    <name type="scientific">Dreissena polymorpha</name>
    <name type="common">Zebra mussel</name>
    <name type="synonym">Mytilus polymorpha</name>
    <dbReference type="NCBI Taxonomy" id="45954"/>
    <lineage>
        <taxon>Eukaryota</taxon>
        <taxon>Metazoa</taxon>
        <taxon>Spiralia</taxon>
        <taxon>Lophotrochozoa</taxon>
        <taxon>Mollusca</taxon>
        <taxon>Bivalvia</taxon>
        <taxon>Autobranchia</taxon>
        <taxon>Heteroconchia</taxon>
        <taxon>Euheterodonta</taxon>
        <taxon>Imparidentia</taxon>
        <taxon>Neoheterodontei</taxon>
        <taxon>Myida</taxon>
        <taxon>Dreissenoidea</taxon>
        <taxon>Dreissenidae</taxon>
        <taxon>Dreissena</taxon>
    </lineage>
</organism>
<evidence type="ECO:0000256" key="1">
    <source>
        <dbReference type="ARBA" id="ARBA00022441"/>
    </source>
</evidence>
<dbReference type="PANTHER" id="PTHR46260">
    <property type="entry name" value="RING-TYPE DOMAIN-CONTAINING PROTEIN"/>
    <property type="match status" value="1"/>
</dbReference>
<dbReference type="Proteomes" id="UP000828390">
    <property type="component" value="Unassembled WGS sequence"/>
</dbReference>
<evidence type="ECO:0000313" key="3">
    <source>
        <dbReference type="EMBL" id="KAH3886211.1"/>
    </source>
</evidence>
<protein>
    <submittedName>
        <fullName evidence="3">Uncharacterized protein</fullName>
    </submittedName>
</protein>
<dbReference type="EMBL" id="JAIWYP010000001">
    <property type="protein sequence ID" value="KAH3886211.1"/>
    <property type="molecule type" value="Genomic_DNA"/>
</dbReference>
<dbReference type="Pfam" id="PF01344">
    <property type="entry name" value="Kelch_1"/>
    <property type="match status" value="1"/>
</dbReference>